<dbReference type="EMBL" id="BARS01002041">
    <property type="protein sequence ID" value="GAF80228.1"/>
    <property type="molecule type" value="Genomic_DNA"/>
</dbReference>
<accession>X0SGR5</accession>
<dbReference type="AlphaFoldDB" id="X0SGR5"/>
<feature type="non-terminal residue" evidence="1">
    <location>
        <position position="1"/>
    </location>
</feature>
<proteinExistence type="predicted"/>
<comment type="caution">
    <text evidence="1">The sequence shown here is derived from an EMBL/GenBank/DDBJ whole genome shotgun (WGS) entry which is preliminary data.</text>
</comment>
<name>X0SGR5_9ZZZZ</name>
<organism evidence="1">
    <name type="scientific">marine sediment metagenome</name>
    <dbReference type="NCBI Taxonomy" id="412755"/>
    <lineage>
        <taxon>unclassified sequences</taxon>
        <taxon>metagenomes</taxon>
        <taxon>ecological metagenomes</taxon>
    </lineage>
</organism>
<gene>
    <name evidence="1" type="ORF">S01H1_03800</name>
</gene>
<sequence>GQIKTDMGLADFDRTYSLGMDIGNIDFEKKMLIFGITDSISTRAFRFLRQKKPKSFCLDYYDVGIRYKLRRPDDGKKYSHVQVFLLDTVEGISHIRVKNLLPGLSKVYQ</sequence>
<evidence type="ECO:0000313" key="1">
    <source>
        <dbReference type="EMBL" id="GAF80228.1"/>
    </source>
</evidence>
<protein>
    <submittedName>
        <fullName evidence="1">Uncharacterized protein</fullName>
    </submittedName>
</protein>
<reference evidence="1" key="1">
    <citation type="journal article" date="2014" name="Front. Microbiol.">
        <title>High frequency of phylogenetically diverse reductive dehalogenase-homologous genes in deep subseafloor sedimentary metagenomes.</title>
        <authorList>
            <person name="Kawai M."/>
            <person name="Futagami T."/>
            <person name="Toyoda A."/>
            <person name="Takaki Y."/>
            <person name="Nishi S."/>
            <person name="Hori S."/>
            <person name="Arai W."/>
            <person name="Tsubouchi T."/>
            <person name="Morono Y."/>
            <person name="Uchiyama I."/>
            <person name="Ito T."/>
            <person name="Fujiyama A."/>
            <person name="Inagaki F."/>
            <person name="Takami H."/>
        </authorList>
    </citation>
    <scope>NUCLEOTIDE SEQUENCE</scope>
    <source>
        <strain evidence="1">Expedition CK06-06</strain>
    </source>
</reference>